<evidence type="ECO:0000313" key="2">
    <source>
        <dbReference type="Proteomes" id="UP001148313"/>
    </source>
</evidence>
<dbReference type="Pfam" id="PF03928">
    <property type="entry name" value="HbpS-like"/>
    <property type="match status" value="1"/>
</dbReference>
<keyword evidence="2" id="KW-1185">Reference proteome</keyword>
<dbReference type="PANTHER" id="PTHR34309:SF10">
    <property type="entry name" value="SLR1406 PROTEIN"/>
    <property type="match status" value="1"/>
</dbReference>
<dbReference type="InterPro" id="IPR052517">
    <property type="entry name" value="GlcG_carb_metab_protein"/>
</dbReference>
<organism evidence="1 2">
    <name type="scientific">Hoeflea poritis</name>
    <dbReference type="NCBI Taxonomy" id="2993659"/>
    <lineage>
        <taxon>Bacteria</taxon>
        <taxon>Pseudomonadati</taxon>
        <taxon>Pseudomonadota</taxon>
        <taxon>Alphaproteobacteria</taxon>
        <taxon>Hyphomicrobiales</taxon>
        <taxon>Rhizobiaceae</taxon>
        <taxon>Hoeflea</taxon>
    </lineage>
</organism>
<dbReference type="PANTHER" id="PTHR34309">
    <property type="entry name" value="SLR1406 PROTEIN"/>
    <property type="match status" value="1"/>
</dbReference>
<gene>
    <name evidence="1" type="ORF">OOZ53_02995</name>
</gene>
<reference evidence="1" key="1">
    <citation type="submission" date="2022-11" db="EMBL/GenBank/DDBJ databases">
        <title>Hoeflea poritis sp. nov., isolated from scleractinian coral Porites lutea.</title>
        <authorList>
            <person name="Zhang G."/>
            <person name="Wei Q."/>
            <person name="Cai L."/>
        </authorList>
    </citation>
    <scope>NUCLEOTIDE SEQUENCE</scope>
    <source>
        <strain evidence="1">E7-10</strain>
    </source>
</reference>
<dbReference type="SUPFAM" id="SSF143744">
    <property type="entry name" value="GlcG-like"/>
    <property type="match status" value="1"/>
</dbReference>
<proteinExistence type="predicted"/>
<dbReference type="EMBL" id="JAPJZH010000001">
    <property type="protein sequence ID" value="MDA4844296.1"/>
    <property type="molecule type" value="Genomic_DNA"/>
</dbReference>
<comment type="caution">
    <text evidence="1">The sequence shown here is derived from an EMBL/GenBank/DDBJ whole genome shotgun (WGS) entry which is preliminary data.</text>
</comment>
<dbReference type="RefSeq" id="WP_271087816.1">
    <property type="nucleotide sequence ID" value="NZ_JAPJZH010000001.1"/>
</dbReference>
<sequence length="155" mass="16078">MRIKTSMPLAIAERIVDGALAAGRAETMHPLTVVVLNAGGHIVASKSEDGSGILRFDVARGKAWGALGMGMSSRLLRDRLSERPVFQNALAAASDGRFVPVPGGVLVHDDEGNTIGAIGISGDTSEKDEYCAIQGARAAGLACEPAEPDPDWRGA</sequence>
<name>A0ABT4VHZ3_9HYPH</name>
<accession>A0ABT4VHZ3</accession>
<dbReference type="Gene3D" id="3.30.450.150">
    <property type="entry name" value="Haem-degrading domain"/>
    <property type="match status" value="1"/>
</dbReference>
<dbReference type="InterPro" id="IPR038084">
    <property type="entry name" value="PduO/GlcC-like_sf"/>
</dbReference>
<dbReference type="Proteomes" id="UP001148313">
    <property type="component" value="Unassembled WGS sequence"/>
</dbReference>
<dbReference type="InterPro" id="IPR005624">
    <property type="entry name" value="PduO/GlcC-like"/>
</dbReference>
<evidence type="ECO:0000313" key="1">
    <source>
        <dbReference type="EMBL" id="MDA4844296.1"/>
    </source>
</evidence>
<protein>
    <submittedName>
        <fullName evidence="1">Heme-binding protein</fullName>
    </submittedName>
</protein>